<organism evidence="1 2">
    <name type="scientific">Dentiscutata heterogama</name>
    <dbReference type="NCBI Taxonomy" id="1316150"/>
    <lineage>
        <taxon>Eukaryota</taxon>
        <taxon>Fungi</taxon>
        <taxon>Fungi incertae sedis</taxon>
        <taxon>Mucoromycota</taxon>
        <taxon>Glomeromycotina</taxon>
        <taxon>Glomeromycetes</taxon>
        <taxon>Diversisporales</taxon>
        <taxon>Gigasporaceae</taxon>
        <taxon>Dentiscutata</taxon>
    </lineage>
</organism>
<accession>A0ACA9MI10</accession>
<evidence type="ECO:0000313" key="2">
    <source>
        <dbReference type="Proteomes" id="UP000789702"/>
    </source>
</evidence>
<dbReference type="Proteomes" id="UP000789702">
    <property type="component" value="Unassembled WGS sequence"/>
</dbReference>
<comment type="caution">
    <text evidence="1">The sequence shown here is derived from an EMBL/GenBank/DDBJ whole genome shotgun (WGS) entry which is preliminary data.</text>
</comment>
<protein>
    <submittedName>
        <fullName evidence="1">6432_t:CDS:1</fullName>
    </submittedName>
</protein>
<keyword evidence="2" id="KW-1185">Reference proteome</keyword>
<reference evidence="1" key="1">
    <citation type="submission" date="2021-06" db="EMBL/GenBank/DDBJ databases">
        <authorList>
            <person name="Kallberg Y."/>
            <person name="Tangrot J."/>
            <person name="Rosling A."/>
        </authorList>
    </citation>
    <scope>NUCLEOTIDE SEQUENCE</scope>
    <source>
        <strain evidence="1">IL203A</strain>
    </source>
</reference>
<evidence type="ECO:0000313" key="1">
    <source>
        <dbReference type="EMBL" id="CAG8591192.1"/>
    </source>
</evidence>
<dbReference type="EMBL" id="CAJVPU010009081">
    <property type="protein sequence ID" value="CAG8591192.1"/>
    <property type="molecule type" value="Genomic_DNA"/>
</dbReference>
<proteinExistence type="predicted"/>
<gene>
    <name evidence="1" type="ORF">DHETER_LOCUS6867</name>
</gene>
<name>A0ACA9MI10_9GLOM</name>
<sequence>MVAVKKLRVEIGMTSLELFQEIKCNLEHNSLFISRVYGVTKDPSTKEYAIVMQFQKNGDIRQLMQKNHQQLNWIKSLGICNQLKPLRPPIPSYTPKQYKEVMKKCWKHNPDDRPTAKELSQLFFDWYKILKGEYPKYNPNLLKSDIEEEFNTSKEKEWKVRLAKLAEVLSPSKEISQQYTSRRLDYSKMLSQRLQELYKSEKIYEVDTCEEDNYDDSKLIDLVIP</sequence>